<gene>
    <name evidence="2" type="ORF">Agub_g15824</name>
</gene>
<sequence length="356" mass="39112">MSLRSFRALPSIGASLRRPKRYVRFAQLLVSAATSAPDTGSESPSTSGVQNASNVRILRYPDGYERRIIYPVAPAVEAGSDNEDAWSLWTHADEDESSVWHDCGLAGAACVVETRVVKPDALQDTDPLVEEITSLHRSSQLQSPQSVSELVKSSYQILTGSPWLLPRPLYVLALRQPPPPSPPPPPPSQQPWGGALWTHHHHQEPQQQQHLPPPDPQEVATGDAAQLYWLPTRTVMQEEQQELAAVLKRPSLSLSLSLSALRDGVVAFGAAEDAARFATCLEAEQQAAGQQVDVMEVDSHQLFRLTGQVGALVVYLAPPQQQQGEQQGERGVQQEQQQHWFLPLPQQLAEALRGEQ</sequence>
<keyword evidence="3" id="KW-1185">Reference proteome</keyword>
<feature type="region of interest" description="Disordered" evidence="1">
    <location>
        <begin position="175"/>
        <end position="219"/>
    </location>
</feature>
<evidence type="ECO:0000256" key="1">
    <source>
        <dbReference type="SAM" id="MobiDB-lite"/>
    </source>
</evidence>
<dbReference type="AlphaFoldDB" id="A0AAD3E5Z8"/>
<evidence type="ECO:0000313" key="3">
    <source>
        <dbReference type="Proteomes" id="UP001054857"/>
    </source>
</evidence>
<dbReference type="Proteomes" id="UP001054857">
    <property type="component" value="Unassembled WGS sequence"/>
</dbReference>
<organism evidence="2 3">
    <name type="scientific">Astrephomene gubernaculifera</name>
    <dbReference type="NCBI Taxonomy" id="47775"/>
    <lineage>
        <taxon>Eukaryota</taxon>
        <taxon>Viridiplantae</taxon>
        <taxon>Chlorophyta</taxon>
        <taxon>core chlorophytes</taxon>
        <taxon>Chlorophyceae</taxon>
        <taxon>CS clade</taxon>
        <taxon>Chlamydomonadales</taxon>
        <taxon>Astrephomenaceae</taxon>
        <taxon>Astrephomene</taxon>
    </lineage>
</organism>
<feature type="compositionally biased region" description="Pro residues" evidence="1">
    <location>
        <begin position="176"/>
        <end position="189"/>
    </location>
</feature>
<dbReference type="EMBL" id="BMAR01000092">
    <property type="protein sequence ID" value="GFR53109.1"/>
    <property type="molecule type" value="Genomic_DNA"/>
</dbReference>
<evidence type="ECO:0000313" key="2">
    <source>
        <dbReference type="EMBL" id="GFR53109.1"/>
    </source>
</evidence>
<name>A0AAD3E5Z8_9CHLO</name>
<proteinExistence type="predicted"/>
<accession>A0AAD3E5Z8</accession>
<reference evidence="2 3" key="1">
    <citation type="journal article" date="2021" name="Sci. Rep.">
        <title>Genome sequencing of the multicellular alga Astrephomene provides insights into convergent evolution of germ-soma differentiation.</title>
        <authorList>
            <person name="Yamashita S."/>
            <person name="Yamamoto K."/>
            <person name="Matsuzaki R."/>
            <person name="Suzuki S."/>
            <person name="Yamaguchi H."/>
            <person name="Hirooka S."/>
            <person name="Minakuchi Y."/>
            <person name="Miyagishima S."/>
            <person name="Kawachi M."/>
            <person name="Toyoda A."/>
            <person name="Nozaki H."/>
        </authorList>
    </citation>
    <scope>NUCLEOTIDE SEQUENCE [LARGE SCALE GENOMIC DNA]</scope>
    <source>
        <strain evidence="2 3">NIES-4017</strain>
    </source>
</reference>
<protein>
    <submittedName>
        <fullName evidence="2">Uncharacterized protein</fullName>
    </submittedName>
</protein>
<comment type="caution">
    <text evidence="2">The sequence shown here is derived from an EMBL/GenBank/DDBJ whole genome shotgun (WGS) entry which is preliminary data.</text>
</comment>